<keyword evidence="4" id="KW-1185">Reference proteome</keyword>
<proteinExistence type="predicted"/>
<protein>
    <submittedName>
        <fullName evidence="3">LysM peptidoglycan-binding domain-containing protein</fullName>
    </submittedName>
</protein>
<name>A0A540WYU1_9BACT</name>
<evidence type="ECO:0000313" key="4">
    <source>
        <dbReference type="Proteomes" id="UP000315369"/>
    </source>
</evidence>
<dbReference type="Pfam" id="PF01476">
    <property type="entry name" value="LysM"/>
    <property type="match status" value="1"/>
</dbReference>
<dbReference type="PANTHER" id="PTHR33734">
    <property type="entry name" value="LYSM DOMAIN-CONTAINING GPI-ANCHORED PROTEIN 2"/>
    <property type="match status" value="1"/>
</dbReference>
<feature type="compositionally biased region" description="Acidic residues" evidence="1">
    <location>
        <begin position="63"/>
        <end position="82"/>
    </location>
</feature>
<dbReference type="GO" id="GO:0030288">
    <property type="term" value="C:outer membrane-bounded periplasmic space"/>
    <property type="evidence" value="ECO:0007669"/>
    <property type="project" value="InterPro"/>
</dbReference>
<feature type="compositionally biased region" description="Low complexity" evidence="1">
    <location>
        <begin position="83"/>
        <end position="95"/>
    </location>
</feature>
<feature type="compositionally biased region" description="Low complexity" evidence="1">
    <location>
        <begin position="595"/>
        <end position="607"/>
    </location>
</feature>
<feature type="region of interest" description="Disordered" evidence="1">
    <location>
        <begin position="595"/>
        <end position="622"/>
    </location>
</feature>
<dbReference type="InterPro" id="IPR018392">
    <property type="entry name" value="LysM"/>
</dbReference>
<dbReference type="SUPFAM" id="SSF54106">
    <property type="entry name" value="LysM domain"/>
    <property type="match status" value="1"/>
</dbReference>
<dbReference type="InterPro" id="IPR036779">
    <property type="entry name" value="LysM_dom_sf"/>
</dbReference>
<dbReference type="OrthoDB" id="5502029at2"/>
<accession>A0A540WYU1</accession>
<comment type="caution">
    <text evidence="3">The sequence shown here is derived from an EMBL/GenBank/DDBJ whole genome shotgun (WGS) entry which is preliminary data.</text>
</comment>
<reference evidence="3 4" key="1">
    <citation type="submission" date="2019-06" db="EMBL/GenBank/DDBJ databases">
        <authorList>
            <person name="Livingstone P."/>
            <person name="Whitworth D."/>
        </authorList>
    </citation>
    <scope>NUCLEOTIDE SEQUENCE [LARGE SCALE GENOMIC DNA]</scope>
    <source>
        <strain evidence="3 4">AM401</strain>
    </source>
</reference>
<dbReference type="CDD" id="cd00118">
    <property type="entry name" value="LysM"/>
    <property type="match status" value="1"/>
</dbReference>
<dbReference type="SUPFAM" id="SSF55166">
    <property type="entry name" value="Hedgehog/DD-peptidase"/>
    <property type="match status" value="1"/>
</dbReference>
<organism evidence="3 4">
    <name type="scientific">Myxococcus llanfairpwllgwyngyllgogerychwyrndrobwllllantysiliogogogochensis</name>
    <dbReference type="NCBI Taxonomy" id="2590453"/>
    <lineage>
        <taxon>Bacteria</taxon>
        <taxon>Pseudomonadati</taxon>
        <taxon>Myxococcota</taxon>
        <taxon>Myxococcia</taxon>
        <taxon>Myxococcales</taxon>
        <taxon>Cystobacterineae</taxon>
        <taxon>Myxococcaceae</taxon>
        <taxon>Myxococcus</taxon>
    </lineage>
</organism>
<feature type="region of interest" description="Disordered" evidence="1">
    <location>
        <begin position="1"/>
        <end position="29"/>
    </location>
</feature>
<dbReference type="InterPro" id="IPR009045">
    <property type="entry name" value="Zn_M74/Hedgehog-like"/>
</dbReference>
<sequence>MAPPSGGEAALASVRSEGLTPAREQVPPAPVEAVPIVSAEGATSGAAAVVAQASDESCALSAEDLEDEAAEAGEGEGDDGEGETPVVGGEVPTGPLYSAEVSDEDLTRRWKEDIASLGSMAVGFAHSGRLVNSVQFPRGDDWIVVSPEIAWGTQESIDYLVSAIREVRSKYPEAPPIRVNGISNKEGGYKRPHKSHQNGRDVDVGFYYPTVDPIREREREKYINVPLNWAFIRAVVTKTDIQLILVDKRVQKVLYDHALAVGEDKAWLDSLFSPVGIIRHARRHRDHFHLRFHNPRAQELGRRVQPLLSLQPEHNVTVHRVRSGDTLGGIALKYGSTVSMIRKANRMRNNFLRAGQRLSVPLRGPCTNCPVPPPFVLPPRQLPPEPKAPAMAVATSAAPTMDAALATNCAKPTPVAETVKPAAAPVAEAVKPAAAPVAEAVKPAAAPVAETVKPAAAPVAETVNPAAAPVAEAGKPVAMPVAETVKPAAAPVAEAGKPVAMPVAETVKPAAAPVAEAVKPAAAPVAEVVKPAAMPVVEVVKPAAPVVETVKLAAPVAETVKPSAAPVAGAVQTTIPVAASAQAASLPVAGSVPSASATAVPASPASVHGASEGSSAGISHGR</sequence>
<feature type="domain" description="LysM" evidence="2">
    <location>
        <begin position="317"/>
        <end position="360"/>
    </location>
</feature>
<feature type="compositionally biased region" description="Low complexity" evidence="1">
    <location>
        <begin position="44"/>
        <end position="54"/>
    </location>
</feature>
<dbReference type="GO" id="GO:0046872">
    <property type="term" value="F:metal ion binding"/>
    <property type="evidence" value="ECO:0007669"/>
    <property type="project" value="UniProtKB-KW"/>
</dbReference>
<dbReference type="SUPFAM" id="SSF58113">
    <property type="entry name" value="Apolipoprotein A-I"/>
    <property type="match status" value="1"/>
</dbReference>
<dbReference type="SMART" id="SM00257">
    <property type="entry name" value="LysM"/>
    <property type="match status" value="1"/>
</dbReference>
<dbReference type="AlphaFoldDB" id="A0A540WYU1"/>
<dbReference type="GO" id="GO:0004252">
    <property type="term" value="F:serine-type endopeptidase activity"/>
    <property type="evidence" value="ECO:0007669"/>
    <property type="project" value="InterPro"/>
</dbReference>
<dbReference type="Proteomes" id="UP000315369">
    <property type="component" value="Unassembled WGS sequence"/>
</dbReference>
<dbReference type="GO" id="GO:0008237">
    <property type="term" value="F:metallopeptidase activity"/>
    <property type="evidence" value="ECO:0007669"/>
    <property type="project" value="UniProtKB-KW"/>
</dbReference>
<dbReference type="Gene3D" id="3.10.350.10">
    <property type="entry name" value="LysM domain"/>
    <property type="match status" value="1"/>
</dbReference>
<evidence type="ECO:0000256" key="1">
    <source>
        <dbReference type="SAM" id="MobiDB-lite"/>
    </source>
</evidence>
<evidence type="ECO:0000259" key="2">
    <source>
        <dbReference type="PROSITE" id="PS51782"/>
    </source>
</evidence>
<dbReference type="PANTHER" id="PTHR33734:SF22">
    <property type="entry name" value="MEMBRANE-BOUND LYTIC MUREIN TRANSGLYCOSYLASE D"/>
    <property type="match status" value="1"/>
</dbReference>
<dbReference type="GO" id="GO:0006508">
    <property type="term" value="P:proteolysis"/>
    <property type="evidence" value="ECO:0007669"/>
    <property type="project" value="UniProtKB-KW"/>
</dbReference>
<gene>
    <name evidence="3" type="ORF">FJV41_20295</name>
</gene>
<dbReference type="PROSITE" id="PS51782">
    <property type="entry name" value="LYSM"/>
    <property type="match status" value="1"/>
</dbReference>
<feature type="compositionally biased region" description="Polar residues" evidence="1">
    <location>
        <begin position="612"/>
        <end position="622"/>
    </location>
</feature>
<feature type="region of interest" description="Disordered" evidence="1">
    <location>
        <begin position="44"/>
        <end position="104"/>
    </location>
</feature>
<dbReference type="EMBL" id="VIFM01000077">
    <property type="protein sequence ID" value="TQF14133.1"/>
    <property type="molecule type" value="Genomic_DNA"/>
</dbReference>
<evidence type="ECO:0000313" key="3">
    <source>
        <dbReference type="EMBL" id="TQF14133.1"/>
    </source>
</evidence>
<dbReference type="Gene3D" id="3.30.1380.10">
    <property type="match status" value="1"/>
</dbReference>